<dbReference type="Gene3D" id="3.40.50.2300">
    <property type="match status" value="1"/>
</dbReference>
<dbReference type="PANTHER" id="PTHR43214">
    <property type="entry name" value="TWO-COMPONENT RESPONSE REGULATOR"/>
    <property type="match status" value="1"/>
</dbReference>
<dbReference type="GO" id="GO:0006355">
    <property type="term" value="P:regulation of DNA-templated transcription"/>
    <property type="evidence" value="ECO:0007669"/>
    <property type="project" value="InterPro"/>
</dbReference>
<dbReference type="InterPro" id="IPR011006">
    <property type="entry name" value="CheY-like_superfamily"/>
</dbReference>
<sequence>MRSDATMEQRSHAVRVLIVSNNPVVRIGLHALLRSAPMLDVVGNGGLGNSTAEARRLAPDVVLLDATPPPTADIGALGRAGHGGRIIVVTAEHDPAVLVETLMAGAHCCLVYGHFEPQGLAEVVLAADRGESHLSPPAATALVQWVHDGRPARVRPAPALTPREVEIIELIAGGLTNRQIARHLVISEKTVKNHAHQIYKRLDADGREHAITRWRELNSAATGDGAGRS</sequence>
<keyword evidence="6" id="KW-1185">Reference proteome</keyword>
<proteinExistence type="predicted"/>
<dbReference type="InterPro" id="IPR039420">
    <property type="entry name" value="WalR-like"/>
</dbReference>
<feature type="domain" description="Response regulatory" evidence="4">
    <location>
        <begin position="15"/>
        <end position="127"/>
    </location>
</feature>
<accession>A0A7K1L3V1</accession>
<feature type="modified residue" description="4-aspartylphosphate" evidence="2">
    <location>
        <position position="65"/>
    </location>
</feature>
<evidence type="ECO:0000313" key="5">
    <source>
        <dbReference type="EMBL" id="MUN39101.1"/>
    </source>
</evidence>
<dbReference type="EMBL" id="WOFH01000007">
    <property type="protein sequence ID" value="MUN39101.1"/>
    <property type="molecule type" value="Genomic_DNA"/>
</dbReference>
<dbReference type="GO" id="GO:0000160">
    <property type="term" value="P:phosphorelay signal transduction system"/>
    <property type="evidence" value="ECO:0007669"/>
    <property type="project" value="InterPro"/>
</dbReference>
<dbReference type="SMART" id="SM00448">
    <property type="entry name" value="REC"/>
    <property type="match status" value="1"/>
</dbReference>
<keyword evidence="1 5" id="KW-0238">DNA-binding</keyword>
<evidence type="ECO:0000256" key="1">
    <source>
        <dbReference type="ARBA" id="ARBA00023125"/>
    </source>
</evidence>
<dbReference type="RefSeq" id="WP_156218276.1">
    <property type="nucleotide sequence ID" value="NZ_WOFH01000007.1"/>
</dbReference>
<dbReference type="CDD" id="cd06170">
    <property type="entry name" value="LuxR_C_like"/>
    <property type="match status" value="1"/>
</dbReference>
<reference evidence="5 6" key="1">
    <citation type="submission" date="2019-11" db="EMBL/GenBank/DDBJ databases">
        <authorList>
            <person name="Cao P."/>
        </authorList>
    </citation>
    <scope>NUCLEOTIDE SEQUENCE [LARGE SCALE GENOMIC DNA]</scope>
    <source>
        <strain evidence="5 6">NEAU-AAG5</strain>
    </source>
</reference>
<gene>
    <name evidence="5" type="ORF">GNZ18_21225</name>
</gene>
<protein>
    <submittedName>
        <fullName evidence="5">DNA-binding response regulator</fullName>
    </submittedName>
</protein>
<dbReference type="SUPFAM" id="SSF52172">
    <property type="entry name" value="CheY-like"/>
    <property type="match status" value="1"/>
</dbReference>
<dbReference type="Pfam" id="PF00196">
    <property type="entry name" value="GerE"/>
    <property type="match status" value="1"/>
</dbReference>
<keyword evidence="2" id="KW-0597">Phosphoprotein</keyword>
<dbReference type="InterPro" id="IPR001789">
    <property type="entry name" value="Sig_transdc_resp-reg_receiver"/>
</dbReference>
<evidence type="ECO:0000259" key="3">
    <source>
        <dbReference type="PROSITE" id="PS50043"/>
    </source>
</evidence>
<dbReference type="SUPFAM" id="SSF46894">
    <property type="entry name" value="C-terminal effector domain of the bipartite response regulators"/>
    <property type="match status" value="1"/>
</dbReference>
<evidence type="ECO:0000259" key="4">
    <source>
        <dbReference type="PROSITE" id="PS50110"/>
    </source>
</evidence>
<comment type="caution">
    <text evidence="5">The sequence shown here is derived from an EMBL/GenBank/DDBJ whole genome shotgun (WGS) entry which is preliminary data.</text>
</comment>
<dbReference type="PRINTS" id="PR00038">
    <property type="entry name" value="HTHLUXR"/>
</dbReference>
<dbReference type="InterPro" id="IPR000792">
    <property type="entry name" value="Tscrpt_reg_LuxR_C"/>
</dbReference>
<dbReference type="Proteomes" id="UP000432015">
    <property type="component" value="Unassembled WGS sequence"/>
</dbReference>
<dbReference type="InterPro" id="IPR016032">
    <property type="entry name" value="Sig_transdc_resp-reg_C-effctor"/>
</dbReference>
<feature type="domain" description="HTH luxR-type" evidence="3">
    <location>
        <begin position="153"/>
        <end position="218"/>
    </location>
</feature>
<dbReference type="SMART" id="SM00421">
    <property type="entry name" value="HTH_LUXR"/>
    <property type="match status" value="1"/>
</dbReference>
<evidence type="ECO:0000256" key="2">
    <source>
        <dbReference type="PROSITE-ProRule" id="PRU00169"/>
    </source>
</evidence>
<evidence type="ECO:0000313" key="6">
    <source>
        <dbReference type="Proteomes" id="UP000432015"/>
    </source>
</evidence>
<dbReference type="PROSITE" id="PS50110">
    <property type="entry name" value="RESPONSE_REGULATORY"/>
    <property type="match status" value="1"/>
</dbReference>
<dbReference type="AlphaFoldDB" id="A0A7K1L3V1"/>
<dbReference type="PANTHER" id="PTHR43214:SF43">
    <property type="entry name" value="TWO-COMPONENT RESPONSE REGULATOR"/>
    <property type="match status" value="1"/>
</dbReference>
<dbReference type="PROSITE" id="PS50043">
    <property type="entry name" value="HTH_LUXR_2"/>
    <property type="match status" value="1"/>
</dbReference>
<name>A0A7K1L3V1_9ACTN</name>
<dbReference type="GO" id="GO:0003677">
    <property type="term" value="F:DNA binding"/>
    <property type="evidence" value="ECO:0007669"/>
    <property type="project" value="UniProtKB-KW"/>
</dbReference>
<organism evidence="5 6">
    <name type="scientific">Actinomadura litoris</name>
    <dbReference type="NCBI Taxonomy" id="2678616"/>
    <lineage>
        <taxon>Bacteria</taxon>
        <taxon>Bacillati</taxon>
        <taxon>Actinomycetota</taxon>
        <taxon>Actinomycetes</taxon>
        <taxon>Streptosporangiales</taxon>
        <taxon>Thermomonosporaceae</taxon>
        <taxon>Actinomadura</taxon>
    </lineage>
</organism>